<evidence type="ECO:0000313" key="1">
    <source>
        <dbReference type="EMBL" id="KAH9365198.1"/>
    </source>
</evidence>
<dbReference type="Proteomes" id="UP000821853">
    <property type="component" value="Unassembled WGS sequence"/>
</dbReference>
<protein>
    <submittedName>
        <fullName evidence="1">Uncharacterized protein</fullName>
    </submittedName>
</protein>
<dbReference type="EMBL" id="JABSTR010000003">
    <property type="protein sequence ID" value="KAH9365198.1"/>
    <property type="molecule type" value="Genomic_DNA"/>
</dbReference>
<dbReference type="OMA" id="ISYRAYT"/>
<keyword evidence="2" id="KW-1185">Reference proteome</keyword>
<sequence>MDGLLFESCFDGVLEKLPSGSNILMDKASYHSRQNEAMPMTNSLTGTITELLERKGNQCGTGLTKRQLLEIVARVKPRFISYRAYTASQKAGFIVAGFIALSLLVQSN</sequence>
<organism evidence="1 2">
    <name type="scientific">Haemaphysalis longicornis</name>
    <name type="common">Bush tick</name>
    <dbReference type="NCBI Taxonomy" id="44386"/>
    <lineage>
        <taxon>Eukaryota</taxon>
        <taxon>Metazoa</taxon>
        <taxon>Ecdysozoa</taxon>
        <taxon>Arthropoda</taxon>
        <taxon>Chelicerata</taxon>
        <taxon>Arachnida</taxon>
        <taxon>Acari</taxon>
        <taxon>Parasitiformes</taxon>
        <taxon>Ixodida</taxon>
        <taxon>Ixodoidea</taxon>
        <taxon>Ixodidae</taxon>
        <taxon>Haemaphysalinae</taxon>
        <taxon>Haemaphysalis</taxon>
    </lineage>
</organism>
<dbReference type="AlphaFoldDB" id="A0A9J6FFV3"/>
<proteinExistence type="predicted"/>
<dbReference type="VEuPathDB" id="VectorBase:HLOH_061114"/>
<accession>A0A9J6FFV3</accession>
<gene>
    <name evidence="1" type="ORF">HPB48_015407</name>
</gene>
<evidence type="ECO:0000313" key="2">
    <source>
        <dbReference type="Proteomes" id="UP000821853"/>
    </source>
</evidence>
<comment type="caution">
    <text evidence="1">The sequence shown here is derived from an EMBL/GenBank/DDBJ whole genome shotgun (WGS) entry which is preliminary data.</text>
</comment>
<reference evidence="1 2" key="1">
    <citation type="journal article" date="2020" name="Cell">
        <title>Large-Scale Comparative Analyses of Tick Genomes Elucidate Their Genetic Diversity and Vector Capacities.</title>
        <authorList>
            <consortium name="Tick Genome and Microbiome Consortium (TIGMIC)"/>
            <person name="Jia N."/>
            <person name="Wang J."/>
            <person name="Shi W."/>
            <person name="Du L."/>
            <person name="Sun Y."/>
            <person name="Zhan W."/>
            <person name="Jiang J.F."/>
            <person name="Wang Q."/>
            <person name="Zhang B."/>
            <person name="Ji P."/>
            <person name="Bell-Sakyi L."/>
            <person name="Cui X.M."/>
            <person name="Yuan T.T."/>
            <person name="Jiang B.G."/>
            <person name="Yang W.F."/>
            <person name="Lam T.T."/>
            <person name="Chang Q.C."/>
            <person name="Ding S.J."/>
            <person name="Wang X.J."/>
            <person name="Zhu J.G."/>
            <person name="Ruan X.D."/>
            <person name="Zhao L."/>
            <person name="Wei J.T."/>
            <person name="Ye R.Z."/>
            <person name="Que T.C."/>
            <person name="Du C.H."/>
            <person name="Zhou Y.H."/>
            <person name="Cheng J.X."/>
            <person name="Dai P.F."/>
            <person name="Guo W.B."/>
            <person name="Han X.H."/>
            <person name="Huang E.J."/>
            <person name="Li L.F."/>
            <person name="Wei W."/>
            <person name="Gao Y.C."/>
            <person name="Liu J.Z."/>
            <person name="Shao H.Z."/>
            <person name="Wang X."/>
            <person name="Wang C.C."/>
            <person name="Yang T.C."/>
            <person name="Huo Q.B."/>
            <person name="Li W."/>
            <person name="Chen H.Y."/>
            <person name="Chen S.E."/>
            <person name="Zhou L.G."/>
            <person name="Ni X.B."/>
            <person name="Tian J.H."/>
            <person name="Sheng Y."/>
            <person name="Liu T."/>
            <person name="Pan Y.S."/>
            <person name="Xia L.Y."/>
            <person name="Li J."/>
            <person name="Zhao F."/>
            <person name="Cao W.C."/>
        </authorList>
    </citation>
    <scope>NUCLEOTIDE SEQUENCE [LARGE SCALE GENOMIC DNA]</scope>
    <source>
        <strain evidence="1">HaeL-2018</strain>
    </source>
</reference>
<name>A0A9J6FFV3_HAELO</name>
<dbReference type="OrthoDB" id="6432144at2759"/>